<evidence type="ECO:0000313" key="3">
    <source>
        <dbReference type="Proteomes" id="UP000199634"/>
    </source>
</evidence>
<accession>A0A1H6MW03</accession>
<dbReference type="STRING" id="1159016.SAMN02927937_02898"/>
<gene>
    <name evidence="2" type="ORF">SAMN02927937_02898</name>
</gene>
<sequence length="149" mass="16891">MTSDLRPNISTPYDTSPIENFISELQDAIDTGDVELFNKRFAKDILWGSPFAAIASGYEQIHSIHKQMFSSVTPMKGAAKYEAEHIRFVSEQVAIAYVRRISKIPNMSNSGIKPGSFDELALFVLVKENEQWWLAAAQHVPDRRDVYLK</sequence>
<dbReference type="Pfam" id="PF14534">
    <property type="entry name" value="DUF4440"/>
    <property type="match status" value="1"/>
</dbReference>
<evidence type="ECO:0000313" key="2">
    <source>
        <dbReference type="EMBL" id="SEI03818.1"/>
    </source>
</evidence>
<dbReference type="Gene3D" id="3.10.450.50">
    <property type="match status" value="1"/>
</dbReference>
<dbReference type="InterPro" id="IPR032710">
    <property type="entry name" value="NTF2-like_dom_sf"/>
</dbReference>
<keyword evidence="3" id="KW-1185">Reference proteome</keyword>
<dbReference type="AlphaFoldDB" id="A0A1H6MW03"/>
<feature type="domain" description="DUF4440" evidence="1">
    <location>
        <begin position="21"/>
        <end position="134"/>
    </location>
</feature>
<name>A0A1H6MW03_9FLAO</name>
<dbReference type="InterPro" id="IPR027843">
    <property type="entry name" value="DUF4440"/>
</dbReference>
<reference evidence="3" key="1">
    <citation type="submission" date="2016-10" db="EMBL/GenBank/DDBJ databases">
        <authorList>
            <person name="Varghese N."/>
            <person name="Submissions S."/>
        </authorList>
    </citation>
    <scope>NUCLEOTIDE SEQUENCE [LARGE SCALE GENOMIC DNA]</scope>
    <source>
        <strain evidence="3">CGMCC 1.10825</strain>
    </source>
</reference>
<dbReference type="Proteomes" id="UP000199634">
    <property type="component" value="Unassembled WGS sequence"/>
</dbReference>
<organism evidence="2 3">
    <name type="scientific">Paenimyroides marinum</name>
    <dbReference type="NCBI Taxonomy" id="1159016"/>
    <lineage>
        <taxon>Bacteria</taxon>
        <taxon>Pseudomonadati</taxon>
        <taxon>Bacteroidota</taxon>
        <taxon>Flavobacteriia</taxon>
        <taxon>Flavobacteriales</taxon>
        <taxon>Flavobacteriaceae</taxon>
        <taxon>Paenimyroides</taxon>
    </lineage>
</organism>
<dbReference type="EMBL" id="FNXE01000080">
    <property type="protein sequence ID" value="SEI03818.1"/>
    <property type="molecule type" value="Genomic_DNA"/>
</dbReference>
<dbReference type="SUPFAM" id="SSF54427">
    <property type="entry name" value="NTF2-like"/>
    <property type="match status" value="1"/>
</dbReference>
<protein>
    <recommendedName>
        <fullName evidence="1">DUF4440 domain-containing protein</fullName>
    </recommendedName>
</protein>
<evidence type="ECO:0000259" key="1">
    <source>
        <dbReference type="Pfam" id="PF14534"/>
    </source>
</evidence>
<proteinExistence type="predicted"/>
<dbReference type="RefSeq" id="WP_091102912.1">
    <property type="nucleotide sequence ID" value="NZ_FNXE01000080.1"/>
</dbReference>
<dbReference type="OrthoDB" id="9812295at2"/>